<dbReference type="NCBIfam" id="TIGR01550">
    <property type="entry name" value="DOC_P1"/>
    <property type="match status" value="1"/>
</dbReference>
<evidence type="ECO:0000313" key="2">
    <source>
        <dbReference type="EMBL" id="NNH10453.1"/>
    </source>
</evidence>
<comment type="caution">
    <text evidence="2">The sequence shown here is derived from an EMBL/GenBank/DDBJ whole genome shotgun (WGS) entry which is preliminary data.</text>
</comment>
<sequence length="136" mass="14852">MTNGFISLTPDQVREIHDLILETEIGLAGEHKGYLEGALHRIAAAQFYEGVDDLFELAAHYARAIGQGHCFIDANKRTGLVTCLTFLELNGITVQKNDDLEDAMVDLTTRDLPLSDFATLLFSLAECNETGGPPAE</sequence>
<accession>A0A849B978</accession>
<dbReference type="EMBL" id="JABEMD010000007">
    <property type="protein sequence ID" value="NNH10453.1"/>
    <property type="molecule type" value="Genomic_DNA"/>
</dbReference>
<evidence type="ECO:0000313" key="3">
    <source>
        <dbReference type="Proteomes" id="UP000542973"/>
    </source>
</evidence>
<feature type="domain" description="Fido" evidence="1">
    <location>
        <begin position="8"/>
        <end position="123"/>
    </location>
</feature>
<dbReference type="InterPro" id="IPR003812">
    <property type="entry name" value="Fido"/>
</dbReference>
<reference evidence="2 3" key="1">
    <citation type="submission" date="2020-05" db="EMBL/GenBank/DDBJ databases">
        <title>MicrobeNet Type strains.</title>
        <authorList>
            <person name="Nicholson A.C."/>
        </authorList>
    </citation>
    <scope>NUCLEOTIDE SEQUENCE [LARGE SCALE GENOMIC DNA]</scope>
    <source>
        <strain evidence="2 3">ATCC 700815</strain>
    </source>
</reference>
<dbReference type="AlphaFoldDB" id="A0A849B978"/>
<dbReference type="InterPro" id="IPR006440">
    <property type="entry name" value="Doc"/>
</dbReference>
<dbReference type="SUPFAM" id="SSF140931">
    <property type="entry name" value="Fic-like"/>
    <property type="match status" value="1"/>
</dbReference>
<evidence type="ECO:0000259" key="1">
    <source>
        <dbReference type="PROSITE" id="PS51459"/>
    </source>
</evidence>
<dbReference type="InterPro" id="IPR036597">
    <property type="entry name" value="Fido-like_dom_sf"/>
</dbReference>
<organism evidence="2 3">
    <name type="scientific">Cupriavidus gilardii</name>
    <dbReference type="NCBI Taxonomy" id="82541"/>
    <lineage>
        <taxon>Bacteria</taxon>
        <taxon>Pseudomonadati</taxon>
        <taxon>Pseudomonadota</taxon>
        <taxon>Betaproteobacteria</taxon>
        <taxon>Burkholderiales</taxon>
        <taxon>Burkholderiaceae</taxon>
        <taxon>Cupriavidus</taxon>
    </lineage>
</organism>
<protein>
    <submittedName>
        <fullName evidence="2">Type II toxin-antitoxin system death-on-curing family toxin</fullName>
    </submittedName>
</protein>
<gene>
    <name evidence="2" type="ORF">HLB16_06085</name>
</gene>
<dbReference type="Proteomes" id="UP000542973">
    <property type="component" value="Unassembled WGS sequence"/>
</dbReference>
<dbReference type="PANTHER" id="PTHR39426">
    <property type="entry name" value="HOMOLOGY TO DEATH-ON-CURING PROTEIN OF PHAGE P1"/>
    <property type="match status" value="1"/>
</dbReference>
<dbReference type="PIRSF" id="PIRSF018297">
    <property type="entry name" value="Doc"/>
    <property type="match status" value="1"/>
</dbReference>
<dbReference type="Pfam" id="PF02661">
    <property type="entry name" value="Fic"/>
    <property type="match status" value="1"/>
</dbReference>
<dbReference type="Gene3D" id="1.20.120.1870">
    <property type="entry name" value="Fic/DOC protein, Fido domain"/>
    <property type="match status" value="1"/>
</dbReference>
<dbReference type="RefSeq" id="WP_053821684.1">
    <property type="nucleotide sequence ID" value="NZ_BAAAEB010000029.1"/>
</dbReference>
<dbReference type="PANTHER" id="PTHR39426:SF1">
    <property type="entry name" value="HOMOLOGY TO DEATH-ON-CURING PROTEIN OF PHAGE P1"/>
    <property type="match status" value="1"/>
</dbReference>
<proteinExistence type="predicted"/>
<dbReference type="InterPro" id="IPR053737">
    <property type="entry name" value="Type_II_TA_Toxin"/>
</dbReference>
<dbReference type="PROSITE" id="PS51459">
    <property type="entry name" value="FIDO"/>
    <property type="match status" value="1"/>
</dbReference>
<name>A0A849B978_9BURK</name>
<dbReference type="GO" id="GO:0016301">
    <property type="term" value="F:kinase activity"/>
    <property type="evidence" value="ECO:0007669"/>
    <property type="project" value="InterPro"/>
</dbReference>